<sequence>MDRYWGLSCPREIWSSIMLFLDAPNLRRCQRVCKLFYRITMDVPQLRFRLELDAAGYVEPTNPRQGLSMGQRLSILREHMSRRRSLIPSRVDVLRNEVESSERLIQPHIQFVGGVYACQSQKRTSDGRHRTALEIVKLPSLNEGTDISGWTIYDEKLDGCNPDRPAAWIHPDWDLLVLLKEVKVNSSTHNSAETVPGYYFYLRTLSTNTTHPDVRQPVLHLNRHPIIPIMSSFSPLEVQLQGPLMLVELHDRGRYRWVVWDWASGAVVFDNNTTSIKYRDIRLYDTLLIAIRRAENESSSSPWFQLPSLDVYSFCPNNNPSMVHVAQMELPKASWEGMHSLISEWGYSAEPAGVSLSFKSNLGVSLRHKPGVFEVPSSARLLEVTVFLQLTGIPIHAPPHYSLSIPLSNILRTQQILQGSTGLSATRSSARVIPWDEWGNEACWTSTQDWPQVMSWVPGPRGIISQLHRHAHNGGRDRTILVIDFQSGLHAYNQFRRDEDNALTPNHWTNDWTPPSSVWDSTLHQWPKHVFPGKLNFQPNYLVAEFKHDILDKLRFERDPHFWMGDEHMIIFEPVDRLSRLGRVFAFTF</sequence>
<proteinExistence type="predicted"/>
<evidence type="ECO:0000313" key="3">
    <source>
        <dbReference type="Proteomes" id="UP000663853"/>
    </source>
</evidence>
<evidence type="ECO:0000259" key="1">
    <source>
        <dbReference type="Pfam" id="PF12937"/>
    </source>
</evidence>
<gene>
    <name evidence="2" type="ORF">RDB_LOCUS37587</name>
</gene>
<name>A0A8H3AW33_9AGAM</name>
<dbReference type="Pfam" id="PF12937">
    <property type="entry name" value="F-box-like"/>
    <property type="match status" value="1"/>
</dbReference>
<feature type="domain" description="F-box" evidence="1">
    <location>
        <begin position="10"/>
        <end position="49"/>
    </location>
</feature>
<evidence type="ECO:0000313" key="2">
    <source>
        <dbReference type="EMBL" id="CAE6441904.1"/>
    </source>
</evidence>
<dbReference type="InterPro" id="IPR036047">
    <property type="entry name" value="F-box-like_dom_sf"/>
</dbReference>
<organism evidence="2 3">
    <name type="scientific">Rhizoctonia solani</name>
    <dbReference type="NCBI Taxonomy" id="456999"/>
    <lineage>
        <taxon>Eukaryota</taxon>
        <taxon>Fungi</taxon>
        <taxon>Dikarya</taxon>
        <taxon>Basidiomycota</taxon>
        <taxon>Agaricomycotina</taxon>
        <taxon>Agaricomycetes</taxon>
        <taxon>Cantharellales</taxon>
        <taxon>Ceratobasidiaceae</taxon>
        <taxon>Rhizoctonia</taxon>
    </lineage>
</organism>
<dbReference type="Gene3D" id="1.20.1280.50">
    <property type="match status" value="1"/>
</dbReference>
<dbReference type="AlphaFoldDB" id="A0A8H3AW33"/>
<dbReference type="Proteomes" id="UP000663853">
    <property type="component" value="Unassembled WGS sequence"/>
</dbReference>
<accession>A0A8H3AW33</accession>
<protein>
    <recommendedName>
        <fullName evidence="1">F-box domain-containing protein</fullName>
    </recommendedName>
</protein>
<dbReference type="EMBL" id="CAJMXA010000754">
    <property type="protein sequence ID" value="CAE6441904.1"/>
    <property type="molecule type" value="Genomic_DNA"/>
</dbReference>
<comment type="caution">
    <text evidence="2">The sequence shown here is derived from an EMBL/GenBank/DDBJ whole genome shotgun (WGS) entry which is preliminary data.</text>
</comment>
<reference evidence="2" key="1">
    <citation type="submission" date="2021-01" db="EMBL/GenBank/DDBJ databases">
        <authorList>
            <person name="Kaushik A."/>
        </authorList>
    </citation>
    <scope>NUCLEOTIDE SEQUENCE</scope>
    <source>
        <strain evidence="2">AG6-10EEA</strain>
    </source>
</reference>
<dbReference type="CDD" id="cd09917">
    <property type="entry name" value="F-box_SF"/>
    <property type="match status" value="1"/>
</dbReference>
<dbReference type="InterPro" id="IPR001810">
    <property type="entry name" value="F-box_dom"/>
</dbReference>
<dbReference type="SUPFAM" id="SSF81383">
    <property type="entry name" value="F-box domain"/>
    <property type="match status" value="1"/>
</dbReference>